<gene>
    <name evidence="2" type="ORF">CkaCkLH20_02486</name>
</gene>
<feature type="region of interest" description="Disordered" evidence="1">
    <location>
        <begin position="184"/>
        <end position="214"/>
    </location>
</feature>
<reference evidence="2" key="2">
    <citation type="submission" date="2020-11" db="EMBL/GenBank/DDBJ databases">
        <title>Whole genome sequencing of Colletotrichum sp.</title>
        <authorList>
            <person name="Li H."/>
        </authorList>
    </citation>
    <scope>NUCLEOTIDE SEQUENCE</scope>
    <source>
        <strain evidence="2">CkLH20</strain>
    </source>
</reference>
<feature type="compositionally biased region" description="Polar residues" evidence="1">
    <location>
        <begin position="200"/>
        <end position="214"/>
    </location>
</feature>
<reference evidence="2" key="1">
    <citation type="submission" date="2020-03" db="EMBL/GenBank/DDBJ databases">
        <authorList>
            <person name="He L."/>
        </authorList>
    </citation>
    <scope>NUCLEOTIDE SEQUENCE</scope>
    <source>
        <strain evidence="2">CkLH20</strain>
    </source>
</reference>
<dbReference type="EMBL" id="JAATWM020000006">
    <property type="protein sequence ID" value="KAF9879675.1"/>
    <property type="molecule type" value="Genomic_DNA"/>
</dbReference>
<feature type="region of interest" description="Disordered" evidence="1">
    <location>
        <begin position="1"/>
        <end position="27"/>
    </location>
</feature>
<name>A0A9P6LNK3_9PEZI</name>
<feature type="region of interest" description="Disordered" evidence="1">
    <location>
        <begin position="89"/>
        <end position="120"/>
    </location>
</feature>
<evidence type="ECO:0000313" key="3">
    <source>
        <dbReference type="Proteomes" id="UP000781932"/>
    </source>
</evidence>
<accession>A0A9P6LNK3</accession>
<sequence>MAHQYDKNRNASLWAGQSGGSSQQWPDAYVKKNPQTLIREFNEDLPSHPESDFGQSPSLYVNGAKADFSDLPFDALFGTSFEKHDIGIGAGGPGSCGPSRTISHASSNGRDDLESLTFSQPGDDLYNDSFGDGIFNHLNSPAPTTYSETIVSRDASLEGSPAMPRRPFLHVQTDTGSMSGNAMGYSAASSPASAHGFPTGSFNSQNTPTSAPRQSRAINHLSLDGTRRIRRELPRGFPLDGLITTLARVRYDFDFRVYQDDRPAYTLDLPKCYDYLLTLKSQVSGTDRSLRNFIDKELPRIDSKSDEWEACMSNVTIGTDPLAQLCTLNNMPSRVRYAYVRKNDFSMQERYLDPESPVESDNLMLAAQLSRIICRKVEVKGYAHLQRLLHKSDSLSEAELLPFLQRLGRILLTLRWRSSWWSVMLGNTFINGEDEMMTECQHRVKTLCRVLYFYYCSVRRKLATWSTVKSLRGVLSKYQDTDCEVSDDFPGDETVEAFEGWMARGQQLVFEAGVPRVLGSMGLPA</sequence>
<comment type="caution">
    <text evidence="2">The sequence shown here is derived from an EMBL/GenBank/DDBJ whole genome shotgun (WGS) entry which is preliminary data.</text>
</comment>
<evidence type="ECO:0000313" key="2">
    <source>
        <dbReference type="EMBL" id="KAF9879675.1"/>
    </source>
</evidence>
<dbReference type="AlphaFoldDB" id="A0A9P6LNK3"/>
<evidence type="ECO:0000256" key="1">
    <source>
        <dbReference type="SAM" id="MobiDB-lite"/>
    </source>
</evidence>
<keyword evidence="3" id="KW-1185">Reference proteome</keyword>
<dbReference type="GeneID" id="62158279"/>
<protein>
    <submittedName>
        <fullName evidence="2">Uncharacterized protein</fullName>
    </submittedName>
</protein>
<dbReference type="RefSeq" id="XP_038749136.1">
    <property type="nucleotide sequence ID" value="XM_038885205.1"/>
</dbReference>
<dbReference type="OrthoDB" id="5425448at2759"/>
<proteinExistence type="predicted"/>
<dbReference type="Proteomes" id="UP000781932">
    <property type="component" value="Unassembled WGS sequence"/>
</dbReference>
<organism evidence="2 3">
    <name type="scientific">Colletotrichum karsti</name>
    <dbReference type="NCBI Taxonomy" id="1095194"/>
    <lineage>
        <taxon>Eukaryota</taxon>
        <taxon>Fungi</taxon>
        <taxon>Dikarya</taxon>
        <taxon>Ascomycota</taxon>
        <taxon>Pezizomycotina</taxon>
        <taxon>Sordariomycetes</taxon>
        <taxon>Hypocreomycetidae</taxon>
        <taxon>Glomerellales</taxon>
        <taxon>Glomerellaceae</taxon>
        <taxon>Colletotrichum</taxon>
        <taxon>Colletotrichum boninense species complex</taxon>
    </lineage>
</organism>